<protein>
    <submittedName>
        <fullName evidence="4">ABC transporter substrate-binding protein</fullName>
    </submittedName>
</protein>
<dbReference type="EMBL" id="JAXAVX010000007">
    <property type="protein sequence ID" value="MDX8152701.1"/>
    <property type="molecule type" value="Genomic_DNA"/>
</dbReference>
<dbReference type="RefSeq" id="WP_319954857.1">
    <property type="nucleotide sequence ID" value="NZ_JAXAVX010000007.1"/>
</dbReference>
<dbReference type="SUPFAM" id="SSF53822">
    <property type="entry name" value="Periplasmic binding protein-like I"/>
    <property type="match status" value="1"/>
</dbReference>
<reference evidence="4 5" key="1">
    <citation type="submission" date="2023-11" db="EMBL/GenBank/DDBJ databases">
        <authorList>
            <person name="Xu M."/>
            <person name="Jiang T."/>
        </authorList>
    </citation>
    <scope>NUCLEOTIDE SEQUENCE [LARGE SCALE GENOMIC DNA]</scope>
    <source>
        <strain evidence="4 5">SD</strain>
    </source>
</reference>
<dbReference type="InterPro" id="IPR028081">
    <property type="entry name" value="Leu-bd"/>
</dbReference>
<gene>
    <name evidence="4" type="ORF">SK069_13930</name>
</gene>
<organism evidence="4 5">
    <name type="scientific">Patulibacter brassicae</name>
    <dbReference type="NCBI Taxonomy" id="1705717"/>
    <lineage>
        <taxon>Bacteria</taxon>
        <taxon>Bacillati</taxon>
        <taxon>Actinomycetota</taxon>
        <taxon>Thermoleophilia</taxon>
        <taxon>Solirubrobacterales</taxon>
        <taxon>Patulibacteraceae</taxon>
        <taxon>Patulibacter</taxon>
    </lineage>
</organism>
<accession>A0ABU4VP39</accession>
<comment type="similarity">
    <text evidence="1">Belongs to the leucine-binding protein family.</text>
</comment>
<evidence type="ECO:0000313" key="5">
    <source>
        <dbReference type="Proteomes" id="UP001277761"/>
    </source>
</evidence>
<sequence length="407" mass="42721">MGRTPLRAFTAFAAVCALSVAGCGGSDDDNAGSGGSGASSNGELSATVGVIGPKTGPAPQFYETNTVGAQLAAADAEKQYGVKIKLVNADDQGTPEGASRAVQEQLNGGNVDALLASPQSGQALQTADVLQRSRIPWFINAQSPQIINYKIKPNWAFRTAYNSSELSDVLGPFVFSGNAKVGLVHSADGFGQSEAEALQATAKKQGKTLAAVEPLQPGASDYTAAVRRLKQAGVTRVYMSITSGSDTATVTKAMVQEDFEPDFKITNATILADFGELARPAQWKNLVFIDPRDLVDGAAKSLNADFKAKTGKEPPLPTNVYTSYMAINAYAQAVKAAGSTDKAAVRDALEKLPSIDVRGDKIANPFTADSHDAYHAATPKDWFIFGFDDKGEITKRGTVAEEIESGS</sequence>
<evidence type="ECO:0000256" key="2">
    <source>
        <dbReference type="ARBA" id="ARBA00022729"/>
    </source>
</evidence>
<dbReference type="PANTHER" id="PTHR30483:SF6">
    <property type="entry name" value="PERIPLASMIC BINDING PROTEIN OF ABC TRANSPORTER FOR NATURAL AMINO ACIDS"/>
    <property type="match status" value="1"/>
</dbReference>
<evidence type="ECO:0000259" key="3">
    <source>
        <dbReference type="Pfam" id="PF13458"/>
    </source>
</evidence>
<dbReference type="Gene3D" id="3.40.50.2300">
    <property type="match status" value="2"/>
</dbReference>
<evidence type="ECO:0000256" key="1">
    <source>
        <dbReference type="ARBA" id="ARBA00010062"/>
    </source>
</evidence>
<feature type="domain" description="Leucine-binding protein" evidence="3">
    <location>
        <begin position="47"/>
        <end position="360"/>
    </location>
</feature>
<dbReference type="InterPro" id="IPR051010">
    <property type="entry name" value="BCAA_transport"/>
</dbReference>
<proteinExistence type="inferred from homology"/>
<keyword evidence="5" id="KW-1185">Reference proteome</keyword>
<dbReference type="Proteomes" id="UP001277761">
    <property type="component" value="Unassembled WGS sequence"/>
</dbReference>
<dbReference type="PROSITE" id="PS51257">
    <property type="entry name" value="PROKAR_LIPOPROTEIN"/>
    <property type="match status" value="1"/>
</dbReference>
<comment type="caution">
    <text evidence="4">The sequence shown here is derived from an EMBL/GenBank/DDBJ whole genome shotgun (WGS) entry which is preliminary data.</text>
</comment>
<evidence type="ECO:0000313" key="4">
    <source>
        <dbReference type="EMBL" id="MDX8152701.1"/>
    </source>
</evidence>
<dbReference type="Pfam" id="PF13458">
    <property type="entry name" value="Peripla_BP_6"/>
    <property type="match status" value="1"/>
</dbReference>
<keyword evidence="2" id="KW-0732">Signal</keyword>
<dbReference type="InterPro" id="IPR028082">
    <property type="entry name" value="Peripla_BP_I"/>
</dbReference>
<dbReference type="PANTHER" id="PTHR30483">
    <property type="entry name" value="LEUCINE-SPECIFIC-BINDING PROTEIN"/>
    <property type="match status" value="1"/>
</dbReference>
<name>A0ABU4VP39_9ACTN</name>